<comment type="similarity">
    <text evidence="1">Belongs to the FtsK/SpoIIIE/SftA family.</text>
</comment>
<dbReference type="Pfam" id="PF01580">
    <property type="entry name" value="FtsK_SpoIIIE"/>
    <property type="match status" value="1"/>
</dbReference>
<evidence type="ECO:0000256" key="1">
    <source>
        <dbReference type="ARBA" id="ARBA00006474"/>
    </source>
</evidence>
<proteinExistence type="inferred from homology"/>
<dbReference type="Pfam" id="PF09397">
    <property type="entry name" value="FtsK_gamma"/>
    <property type="match status" value="1"/>
</dbReference>
<keyword evidence="7" id="KW-1133">Transmembrane helix</keyword>
<feature type="region of interest" description="Disordered" evidence="6">
    <location>
        <begin position="105"/>
        <end position="133"/>
    </location>
</feature>
<feature type="region of interest" description="Disordered" evidence="6">
    <location>
        <begin position="798"/>
        <end position="855"/>
    </location>
</feature>
<sequence>MMVFSGVERDLFKLNSNFGIAEQYKTTFARSILLKGGGIIGELITFGVLKLIGNIGAFILIIVSFVSGFIVWTRISIHDLWEEKRKKQLEKKRIKQEEIARLMEARAVSEPPQPESVLNANGQKKGSQKEVPQRVVPQHNVEADSEHFLNTLDNYRKASRKKDVKAFDYDSYEKVDDQKVQSDEVKSDIPTANMHKSSVPPMPVVPPVHHSAPELVMSSAKSNLKSDSKDAFQRDLQAKPKVDPEVKVQSEPSVTETMTSKTDSEVKLAESYEDEATREPDSVPKHMATTTESSDKKVVKIKEKDIEPEVRQSVNDEIKENITKPVEHYVLPPISLLKDNKNAQFLENQEEYIEMAKLLEETLVNFNVDAKVISVKRGPTITMFEVQLSPGVKVSKIVGLSEDIALNLATSHVRIAPIPGKAAIGIEVPNKVTSMVTIKEVLNSQEFKKQTSKITIGLGKDISGNAIVGDLASMPHLLIAGATGSGKSVCVNTIISSILFNARPDEVKFLMIDPKVVELSTYNGIPHLILPVVTDAKKASIALNWAVNEMTRRYKLFAELTVRDMKGYNKKAKPQGLELLPQIVVIIDELADLMMVAPNQVEDAICRLAQMARAAGIHLIVATQRPSVDVITGLIKANIPSRIAFSVSSAIDSRTIIDMSGAEKLLGKGDMLFYPVGAAKPKRTQGAFMSDDEVEGVVNFIKNQSVEVTYNESILDDVQSVEQDFEEADEYLEEAIRVVLDSGQASASMMQRKFRVGYNRAARMIDSMEERGLIGPSRGSKPREVLMTMAEFDAMYDHSDSEDASNDDLNISDVSDYNQDNDIEFDLDDHQEMPSDDDLYDPADFEEKSVDDSEI</sequence>
<dbReference type="InterPro" id="IPR027417">
    <property type="entry name" value="P-loop_NTPase"/>
</dbReference>
<dbReference type="InterPro" id="IPR050206">
    <property type="entry name" value="FtsK/SpoIIIE/SftA"/>
</dbReference>
<keyword evidence="3 5" id="KW-0067">ATP-binding</keyword>
<feature type="compositionally biased region" description="Basic and acidic residues" evidence="6">
    <location>
        <begin position="845"/>
        <end position="855"/>
    </location>
</feature>
<dbReference type="PROSITE" id="PS50901">
    <property type="entry name" value="FTSK"/>
    <property type="match status" value="1"/>
</dbReference>
<accession>A0ABR9ZMW9</accession>
<evidence type="ECO:0000259" key="8">
    <source>
        <dbReference type="PROSITE" id="PS50901"/>
    </source>
</evidence>
<feature type="transmembrane region" description="Helical" evidence="7">
    <location>
        <begin position="55"/>
        <end position="77"/>
    </location>
</feature>
<dbReference type="InterPro" id="IPR018541">
    <property type="entry name" value="Ftsk_gamma"/>
</dbReference>
<dbReference type="Gene3D" id="1.10.10.10">
    <property type="entry name" value="Winged helix-like DNA-binding domain superfamily/Winged helix DNA-binding domain"/>
    <property type="match status" value="1"/>
</dbReference>
<feature type="compositionally biased region" description="Acidic residues" evidence="6">
    <location>
        <begin position="834"/>
        <end position="844"/>
    </location>
</feature>
<dbReference type="SMART" id="SM00843">
    <property type="entry name" value="Ftsk_gamma"/>
    <property type="match status" value="1"/>
</dbReference>
<keyword evidence="4" id="KW-0238">DNA-binding</keyword>
<feature type="binding site" evidence="5">
    <location>
        <begin position="481"/>
        <end position="488"/>
    </location>
    <ligand>
        <name>ATP</name>
        <dbReference type="ChEBI" id="CHEBI:30616"/>
    </ligand>
</feature>
<dbReference type="InterPro" id="IPR036388">
    <property type="entry name" value="WH-like_DNA-bd_sf"/>
</dbReference>
<evidence type="ECO:0000256" key="6">
    <source>
        <dbReference type="SAM" id="MobiDB-lite"/>
    </source>
</evidence>
<dbReference type="Gene3D" id="3.40.50.300">
    <property type="entry name" value="P-loop containing nucleotide triphosphate hydrolases"/>
    <property type="match status" value="1"/>
</dbReference>
<dbReference type="CDD" id="cd01127">
    <property type="entry name" value="TrwB_TraG_TraD_VirD4"/>
    <property type="match status" value="1"/>
</dbReference>
<dbReference type="Gene3D" id="3.30.980.40">
    <property type="match status" value="1"/>
</dbReference>
<evidence type="ECO:0000256" key="5">
    <source>
        <dbReference type="PROSITE-ProRule" id="PRU00289"/>
    </source>
</evidence>
<reference evidence="9 10" key="1">
    <citation type="submission" date="2020-11" db="EMBL/GenBank/DDBJ databases">
        <title>Fusibacter basophilias sp. nov.</title>
        <authorList>
            <person name="Qiu D."/>
        </authorList>
    </citation>
    <scope>NUCLEOTIDE SEQUENCE [LARGE SCALE GENOMIC DNA]</scope>
    <source>
        <strain evidence="9 10">Q10-2</strain>
    </source>
</reference>
<dbReference type="SMART" id="SM00382">
    <property type="entry name" value="AAA"/>
    <property type="match status" value="1"/>
</dbReference>
<feature type="region of interest" description="Disordered" evidence="6">
    <location>
        <begin position="175"/>
        <end position="200"/>
    </location>
</feature>
<dbReference type="InterPro" id="IPR041027">
    <property type="entry name" value="FtsK_alpha"/>
</dbReference>
<evidence type="ECO:0000256" key="3">
    <source>
        <dbReference type="ARBA" id="ARBA00022840"/>
    </source>
</evidence>
<keyword evidence="7" id="KW-0812">Transmembrane</keyword>
<feature type="compositionally biased region" description="Basic and acidic residues" evidence="6">
    <location>
        <begin position="262"/>
        <end position="284"/>
    </location>
</feature>
<feature type="compositionally biased region" description="Basic and acidic residues" evidence="6">
    <location>
        <begin position="175"/>
        <end position="187"/>
    </location>
</feature>
<feature type="compositionally biased region" description="Polar residues" evidence="6">
    <location>
        <begin position="807"/>
        <end position="818"/>
    </location>
</feature>
<feature type="domain" description="FtsK" evidence="8">
    <location>
        <begin position="464"/>
        <end position="654"/>
    </location>
</feature>
<comment type="caution">
    <text evidence="9">The sequence shown here is derived from an EMBL/GenBank/DDBJ whole genome shotgun (WGS) entry which is preliminary data.</text>
</comment>
<feature type="region of interest" description="Disordered" evidence="6">
    <location>
        <begin position="237"/>
        <end position="294"/>
    </location>
</feature>
<feature type="compositionally biased region" description="Polar residues" evidence="6">
    <location>
        <begin position="250"/>
        <end position="261"/>
    </location>
</feature>
<dbReference type="PANTHER" id="PTHR22683">
    <property type="entry name" value="SPORULATION PROTEIN RELATED"/>
    <property type="match status" value="1"/>
</dbReference>
<dbReference type="PANTHER" id="PTHR22683:SF41">
    <property type="entry name" value="DNA TRANSLOCASE FTSK"/>
    <property type="match status" value="1"/>
</dbReference>
<keyword evidence="7" id="KW-0472">Membrane</keyword>
<gene>
    <name evidence="9" type="ORF">ISU02_01550</name>
</gene>
<dbReference type="Proteomes" id="UP000614200">
    <property type="component" value="Unassembled WGS sequence"/>
</dbReference>
<name>A0ABR9ZMW9_9FIRM</name>
<dbReference type="EMBL" id="JADKNH010000001">
    <property type="protein sequence ID" value="MBF4691781.1"/>
    <property type="molecule type" value="Genomic_DNA"/>
</dbReference>
<dbReference type="SUPFAM" id="SSF46785">
    <property type="entry name" value="Winged helix' DNA-binding domain"/>
    <property type="match status" value="1"/>
</dbReference>
<evidence type="ECO:0000256" key="2">
    <source>
        <dbReference type="ARBA" id="ARBA00022741"/>
    </source>
</evidence>
<organism evidence="9 10">
    <name type="scientific">Fusibacter ferrireducens</name>
    <dbReference type="NCBI Taxonomy" id="2785058"/>
    <lineage>
        <taxon>Bacteria</taxon>
        <taxon>Bacillati</taxon>
        <taxon>Bacillota</taxon>
        <taxon>Clostridia</taxon>
        <taxon>Eubacteriales</taxon>
        <taxon>Eubacteriales Family XII. Incertae Sedis</taxon>
        <taxon>Fusibacter</taxon>
    </lineage>
</organism>
<evidence type="ECO:0000313" key="9">
    <source>
        <dbReference type="EMBL" id="MBF4691781.1"/>
    </source>
</evidence>
<keyword evidence="2 5" id="KW-0547">Nucleotide-binding</keyword>
<protein>
    <submittedName>
        <fullName evidence="9">DNA translocase FtsK</fullName>
    </submittedName>
</protein>
<evidence type="ECO:0000256" key="4">
    <source>
        <dbReference type="ARBA" id="ARBA00023125"/>
    </source>
</evidence>
<feature type="compositionally biased region" description="Polar residues" evidence="6">
    <location>
        <begin position="116"/>
        <end position="125"/>
    </location>
</feature>
<dbReference type="Pfam" id="PF17854">
    <property type="entry name" value="FtsK_alpha"/>
    <property type="match status" value="1"/>
</dbReference>
<dbReference type="InterPro" id="IPR002543">
    <property type="entry name" value="FtsK_dom"/>
</dbReference>
<dbReference type="SUPFAM" id="SSF52540">
    <property type="entry name" value="P-loop containing nucleoside triphosphate hydrolases"/>
    <property type="match status" value="1"/>
</dbReference>
<keyword evidence="10" id="KW-1185">Reference proteome</keyword>
<evidence type="ECO:0000313" key="10">
    <source>
        <dbReference type="Proteomes" id="UP000614200"/>
    </source>
</evidence>
<evidence type="ECO:0000256" key="7">
    <source>
        <dbReference type="SAM" id="Phobius"/>
    </source>
</evidence>
<feature type="compositionally biased region" description="Basic and acidic residues" evidence="6">
    <location>
        <begin position="237"/>
        <end position="248"/>
    </location>
</feature>
<dbReference type="InterPro" id="IPR003593">
    <property type="entry name" value="AAA+_ATPase"/>
</dbReference>
<dbReference type="InterPro" id="IPR036390">
    <property type="entry name" value="WH_DNA-bd_sf"/>
</dbReference>